<dbReference type="InterPro" id="IPR000924">
    <property type="entry name" value="Glu/Gln-tRNA-synth"/>
</dbReference>
<comment type="catalytic activity">
    <reaction evidence="8">
        <text>tRNA(Glu) + L-glutamate + ATP = L-glutamyl-tRNA(Glu) + AMP + diphosphate</text>
        <dbReference type="Rhea" id="RHEA:23540"/>
        <dbReference type="Rhea" id="RHEA-COMP:9663"/>
        <dbReference type="Rhea" id="RHEA-COMP:9680"/>
        <dbReference type="ChEBI" id="CHEBI:29985"/>
        <dbReference type="ChEBI" id="CHEBI:30616"/>
        <dbReference type="ChEBI" id="CHEBI:33019"/>
        <dbReference type="ChEBI" id="CHEBI:78442"/>
        <dbReference type="ChEBI" id="CHEBI:78520"/>
        <dbReference type="ChEBI" id="CHEBI:456215"/>
        <dbReference type="EC" id="6.1.1.17"/>
    </reaction>
</comment>
<dbReference type="Pfam" id="PF00749">
    <property type="entry name" value="tRNA-synt_1c"/>
    <property type="match status" value="2"/>
</dbReference>
<dbReference type="PROSITE" id="PS00178">
    <property type="entry name" value="AA_TRNA_LIGASE_I"/>
    <property type="match status" value="1"/>
</dbReference>
<reference evidence="12" key="1">
    <citation type="submission" date="2017-09" db="EMBL/GenBank/DDBJ databases">
        <title>Depth-based differentiation of microbial function through sediment-hosted aquifers and enrichment of novel symbionts in the deep terrestrial subsurface.</title>
        <authorList>
            <person name="Probst A.J."/>
            <person name="Ladd B."/>
            <person name="Jarett J.K."/>
            <person name="Geller-Mcgrath D.E."/>
            <person name="Sieber C.M.K."/>
            <person name="Emerson J.B."/>
            <person name="Anantharaman K."/>
            <person name="Thomas B.C."/>
            <person name="Malmstrom R."/>
            <person name="Stieglmeier M."/>
            <person name="Klingl A."/>
            <person name="Woyke T."/>
            <person name="Ryan C.M."/>
            <person name="Banfield J.F."/>
        </authorList>
    </citation>
    <scope>NUCLEOTIDE SEQUENCE [LARGE SCALE GENOMIC DNA]</scope>
</reference>
<dbReference type="CDD" id="cd00808">
    <property type="entry name" value="GluRS_core"/>
    <property type="match status" value="1"/>
</dbReference>
<protein>
    <recommendedName>
        <fullName evidence="8">Glutamate--tRNA ligase</fullName>
        <ecNumber evidence="8">6.1.1.17</ecNumber>
    </recommendedName>
    <alternativeName>
        <fullName evidence="8">Glutamyl-tRNA synthetase</fullName>
        <shortName evidence="8">GluRS</shortName>
    </alternativeName>
</protein>
<dbReference type="Proteomes" id="UP000230557">
    <property type="component" value="Unassembled WGS sequence"/>
</dbReference>
<dbReference type="AlphaFoldDB" id="A0A2H0VE68"/>
<evidence type="ECO:0000313" key="11">
    <source>
        <dbReference type="EMBL" id="PIR97398.1"/>
    </source>
</evidence>
<dbReference type="GO" id="GO:0005829">
    <property type="term" value="C:cytosol"/>
    <property type="evidence" value="ECO:0007669"/>
    <property type="project" value="TreeGrafter"/>
</dbReference>
<keyword evidence="6 8" id="KW-0648">Protein biosynthesis</keyword>
<evidence type="ECO:0000256" key="1">
    <source>
        <dbReference type="ARBA" id="ARBA00022598"/>
    </source>
</evidence>
<feature type="domain" description="Aminoacyl-tRNA synthetase class I anticodon-binding" evidence="10">
    <location>
        <begin position="282"/>
        <end position="428"/>
    </location>
</feature>
<gene>
    <name evidence="8 11" type="primary">gltX</name>
    <name evidence="11" type="ORF">COT91_01610</name>
</gene>
<keyword evidence="8" id="KW-0963">Cytoplasm</keyword>
<feature type="short sequence motif" description="'KMSKS' region" evidence="8">
    <location>
        <begin position="199"/>
        <end position="203"/>
    </location>
</feature>
<dbReference type="SUPFAM" id="SSF52374">
    <property type="entry name" value="Nucleotidylyl transferase"/>
    <property type="match status" value="1"/>
</dbReference>
<dbReference type="PANTHER" id="PTHR43311">
    <property type="entry name" value="GLUTAMATE--TRNA LIGASE"/>
    <property type="match status" value="1"/>
</dbReference>
<dbReference type="EC" id="6.1.1.17" evidence="8"/>
<dbReference type="Gene3D" id="1.10.10.350">
    <property type="match status" value="1"/>
</dbReference>
<feature type="domain" description="Glutamyl/glutaminyl-tRNA synthetase class Ib catalytic" evidence="9">
    <location>
        <begin position="102"/>
        <end position="268"/>
    </location>
</feature>
<dbReference type="InterPro" id="IPR045462">
    <property type="entry name" value="aa-tRNA-synth_I_cd-bd"/>
</dbReference>
<dbReference type="InterPro" id="IPR020058">
    <property type="entry name" value="Glu/Gln-tRNA-synth_Ib_cat-dom"/>
</dbReference>
<evidence type="ECO:0000256" key="2">
    <source>
        <dbReference type="ARBA" id="ARBA00022723"/>
    </source>
</evidence>
<dbReference type="PRINTS" id="PR00987">
    <property type="entry name" value="TRNASYNTHGLU"/>
</dbReference>
<dbReference type="GO" id="GO:0000049">
    <property type="term" value="F:tRNA binding"/>
    <property type="evidence" value="ECO:0007669"/>
    <property type="project" value="InterPro"/>
</dbReference>
<keyword evidence="4" id="KW-0862">Zinc</keyword>
<evidence type="ECO:0000256" key="3">
    <source>
        <dbReference type="ARBA" id="ARBA00022741"/>
    </source>
</evidence>
<dbReference type="InterPro" id="IPR049940">
    <property type="entry name" value="GluQ/Sye"/>
</dbReference>
<keyword evidence="2" id="KW-0479">Metal-binding</keyword>
<dbReference type="EMBL" id="PFAJ01000021">
    <property type="protein sequence ID" value="PIR97398.1"/>
    <property type="molecule type" value="Genomic_DNA"/>
</dbReference>
<dbReference type="InterPro" id="IPR014729">
    <property type="entry name" value="Rossmann-like_a/b/a_fold"/>
</dbReference>
<comment type="function">
    <text evidence="8">Catalyzes the attachment of glutamate to tRNA(Glu) in a two-step reaction: glutamate is first activated by ATP to form Glu-AMP and then transferred to the acceptor end of tRNA(Glu).</text>
</comment>
<dbReference type="GO" id="GO:0004818">
    <property type="term" value="F:glutamate-tRNA ligase activity"/>
    <property type="evidence" value="ECO:0007669"/>
    <property type="project" value="UniProtKB-UniRule"/>
</dbReference>
<dbReference type="InterPro" id="IPR008925">
    <property type="entry name" value="aa_tRNA-synth_I_cd-bd_sf"/>
</dbReference>
<evidence type="ECO:0000256" key="5">
    <source>
        <dbReference type="ARBA" id="ARBA00022840"/>
    </source>
</evidence>
<evidence type="ECO:0000256" key="4">
    <source>
        <dbReference type="ARBA" id="ARBA00022833"/>
    </source>
</evidence>
<comment type="similarity">
    <text evidence="8">Belongs to the class-I aminoacyl-tRNA synthetase family. Glutamate--tRNA ligase type 1 subfamily.</text>
</comment>
<comment type="subcellular location">
    <subcellularLocation>
        <location evidence="8">Cytoplasm</location>
    </subcellularLocation>
</comment>
<evidence type="ECO:0000259" key="9">
    <source>
        <dbReference type="Pfam" id="PF00749"/>
    </source>
</evidence>
<dbReference type="GO" id="GO:0008270">
    <property type="term" value="F:zinc ion binding"/>
    <property type="evidence" value="ECO:0007669"/>
    <property type="project" value="InterPro"/>
</dbReference>
<comment type="caution">
    <text evidence="11">The sequence shown here is derived from an EMBL/GenBank/DDBJ whole genome shotgun (WGS) entry which is preliminary data.</text>
</comment>
<sequence>MSNKVITRIAPSPTGLFHIGTARTALFNYLYAMKHGGKFILRVEDTDKERSKKEYEEDILNGLKWLGLEWDEFYRQSERGEIYKKYLQQLLSENKAYLDGNAVRFRNPNKKVSFKDIIRGDIEFDTADVGDFVIAKDLDTPLYHFAVVVDDNEMGVTHVIRGEDHISNTPRHVLLYEAFGFALPQYAHLPLILAPDKSKLSKRHGAVSVTDYKEQGYLPEAIVNFIAFIGWNPGDNREIMSLSELVESFSLEKAQKGGAIFNTERLDWYNKEYIRKKATAELGEMLVKYLPEKWAEVAEQRKDYWYKIAELEKERITKLSDIKEGIGYFFETPDYDKKLLLWKKAENLDESKTHLEKIVAFLNSLNSEDFTSRDIKEAIWNYAEEQGRGNVLWPLRVALTGLEKSPDPFLVAGILGKEETISRINNAIKKI</sequence>
<name>A0A2H0VE68_9BACT</name>
<feature type="short sequence motif" description="'HIGH' region" evidence="8">
    <location>
        <begin position="11"/>
        <end position="21"/>
    </location>
</feature>
<comment type="subunit">
    <text evidence="8">Monomer.</text>
</comment>
<dbReference type="InterPro" id="IPR020751">
    <property type="entry name" value="aa-tRNA-synth_I_codon-bd_sub2"/>
</dbReference>
<dbReference type="NCBIfam" id="TIGR00464">
    <property type="entry name" value="gltX_bact"/>
    <property type="match status" value="1"/>
</dbReference>
<keyword evidence="1 8" id="KW-0436">Ligase</keyword>
<accession>A0A2H0VE68</accession>
<dbReference type="InterPro" id="IPR001412">
    <property type="entry name" value="aa-tRNA-synth_I_CS"/>
</dbReference>
<evidence type="ECO:0000313" key="12">
    <source>
        <dbReference type="Proteomes" id="UP000230557"/>
    </source>
</evidence>
<feature type="binding site" evidence="8">
    <location>
        <position position="202"/>
    </location>
    <ligand>
        <name>ATP</name>
        <dbReference type="ChEBI" id="CHEBI:30616"/>
    </ligand>
</feature>
<dbReference type="SUPFAM" id="SSF48163">
    <property type="entry name" value="An anticodon-binding domain of class I aminoacyl-tRNA synthetases"/>
    <property type="match status" value="1"/>
</dbReference>
<dbReference type="Pfam" id="PF19269">
    <property type="entry name" value="Anticodon_2"/>
    <property type="match status" value="1"/>
</dbReference>
<keyword evidence="3 8" id="KW-0547">Nucleotide-binding</keyword>
<proteinExistence type="inferred from homology"/>
<evidence type="ECO:0000256" key="8">
    <source>
        <dbReference type="HAMAP-Rule" id="MF_00022"/>
    </source>
</evidence>
<dbReference type="InterPro" id="IPR004527">
    <property type="entry name" value="Glu-tRNA-ligase_bac/mito"/>
</dbReference>
<keyword evidence="7 8" id="KW-0030">Aminoacyl-tRNA synthetase</keyword>
<dbReference type="HAMAP" id="MF_00022">
    <property type="entry name" value="Glu_tRNA_synth_type1"/>
    <property type="match status" value="1"/>
</dbReference>
<organism evidence="11 12">
    <name type="scientific">Candidatus Doudnabacteria bacterium CG10_big_fil_rev_8_21_14_0_10_41_10</name>
    <dbReference type="NCBI Taxonomy" id="1974551"/>
    <lineage>
        <taxon>Bacteria</taxon>
        <taxon>Candidatus Doudnaibacteriota</taxon>
    </lineage>
</organism>
<dbReference type="Gene3D" id="3.40.50.620">
    <property type="entry name" value="HUPs"/>
    <property type="match status" value="2"/>
</dbReference>
<dbReference type="GO" id="GO:0005524">
    <property type="term" value="F:ATP binding"/>
    <property type="evidence" value="ECO:0007669"/>
    <property type="project" value="UniProtKB-UniRule"/>
</dbReference>
<keyword evidence="5 8" id="KW-0067">ATP-binding</keyword>
<evidence type="ECO:0000256" key="7">
    <source>
        <dbReference type="ARBA" id="ARBA00023146"/>
    </source>
</evidence>
<feature type="domain" description="Glutamyl/glutaminyl-tRNA synthetase class Ib catalytic" evidence="9">
    <location>
        <begin position="4"/>
        <end position="99"/>
    </location>
</feature>
<evidence type="ECO:0000256" key="6">
    <source>
        <dbReference type="ARBA" id="ARBA00022917"/>
    </source>
</evidence>
<dbReference type="PANTHER" id="PTHR43311:SF1">
    <property type="entry name" value="GLUTAMYL-Q TRNA(ASP) SYNTHETASE"/>
    <property type="match status" value="1"/>
</dbReference>
<comment type="caution">
    <text evidence="8">Lacks conserved residue(s) required for the propagation of feature annotation.</text>
</comment>
<evidence type="ECO:0000259" key="10">
    <source>
        <dbReference type="Pfam" id="PF19269"/>
    </source>
</evidence>
<dbReference type="GO" id="GO:0006424">
    <property type="term" value="P:glutamyl-tRNA aminoacylation"/>
    <property type="evidence" value="ECO:0007669"/>
    <property type="project" value="UniProtKB-UniRule"/>
</dbReference>
<dbReference type="InterPro" id="IPR033910">
    <property type="entry name" value="GluRS_core"/>
</dbReference>